<dbReference type="InterPro" id="IPR001387">
    <property type="entry name" value="Cro/C1-type_HTH"/>
</dbReference>
<accession>A0A6J7WMT2</accession>
<name>A0A6J7WMT2_9CAUD</name>
<dbReference type="SUPFAM" id="SSF56747">
    <property type="entry name" value="Prim-pol domain"/>
    <property type="match status" value="1"/>
</dbReference>
<sequence>MKLELGKLKKFLDDGYSVITIGEKKIPNIPWKVRQEIPFNKDAFEDAYNLDSTKGQGFCTGYNGLEVFDIDLKVLPTLQKQTEFWNEYLSFLQDNIADFEDKFVIYKTVSNGYHILYRCEQVGGNQKIATLSDCKEAIIETRGVGGYVFIYERKVSKLSYSEIQNISIHDREVLFGVSKYFDSKKDIINESPINEVVKKVTEYNENEIKPWDDFNEKTTVWELIESDFTIVRRLKDKNVIKRHGATSEHSGYIFNDTGFMFLFSTGTIYPNETLLTPFQVFTYKYFNGNFKDASKDIYSKGFGSRIVKKVEQLDREIEVKQEDLAFPIEIFPLSIQNYMLECNRTLSSSFDYMGCSMLWLMSIIIGNTVKCEVKKGWIESVNIWLAIVGKAGVGKTPNIDIIISPLNFLNNLEIKKYAKNSKRFNEYTALTKKEKAETEHIDQPIKSQFIVSDITLEALVQLHSENKNGIAVMKDELAGWFKDMNKYRAGSDLEFWLSSWSNKAIALNRKTSESNFVSSPIIPILGGIQPSVLSSVFTIENKDNGFIDRVLTSFPNVKIEEWNDQEMDEDVLEWYNSYIINLFQSFKKILKTDNDGEIIPIISRFDAEAKIELKRIFNEITFIQNSDNENEYMKSMLPKQKSYIPRFALIINTLQVYDNDQNEPLYLITKESILKAEKLSKYFISMAKKIKINSTEVNEYKDNLQKNKNLSKKDRVLEIYRENPDFNRSEVAELIGVSRQSIQNYIKDL</sequence>
<feature type="domain" description="HTH cro/C1-type" evidence="1">
    <location>
        <begin position="717"/>
        <end position="745"/>
    </location>
</feature>
<dbReference type="PROSITE" id="PS50943">
    <property type="entry name" value="HTH_CROC1"/>
    <property type="match status" value="1"/>
</dbReference>
<gene>
    <name evidence="2" type="ORF">UFOVP200_2</name>
</gene>
<evidence type="ECO:0000259" key="1">
    <source>
        <dbReference type="PROSITE" id="PS50943"/>
    </source>
</evidence>
<protein>
    <recommendedName>
        <fullName evidence="1">HTH cro/C1-type domain-containing protein</fullName>
    </recommendedName>
</protein>
<dbReference type="Pfam" id="PF13148">
    <property type="entry name" value="DUF3987"/>
    <property type="match status" value="1"/>
</dbReference>
<dbReference type="EMBL" id="LR798246">
    <property type="protein sequence ID" value="CAB5216857.1"/>
    <property type="molecule type" value="Genomic_DNA"/>
</dbReference>
<dbReference type="InterPro" id="IPR025048">
    <property type="entry name" value="DUF3987"/>
</dbReference>
<evidence type="ECO:0000313" key="2">
    <source>
        <dbReference type="EMBL" id="CAB5216857.1"/>
    </source>
</evidence>
<reference evidence="2" key="1">
    <citation type="submission" date="2020-05" db="EMBL/GenBank/DDBJ databases">
        <authorList>
            <person name="Chiriac C."/>
            <person name="Salcher M."/>
            <person name="Ghai R."/>
            <person name="Kavagutti S V."/>
        </authorList>
    </citation>
    <scope>NUCLEOTIDE SEQUENCE</scope>
</reference>
<organism evidence="2">
    <name type="scientific">uncultured Caudovirales phage</name>
    <dbReference type="NCBI Taxonomy" id="2100421"/>
    <lineage>
        <taxon>Viruses</taxon>
        <taxon>Duplodnaviria</taxon>
        <taxon>Heunggongvirae</taxon>
        <taxon>Uroviricota</taxon>
        <taxon>Caudoviricetes</taxon>
        <taxon>Peduoviridae</taxon>
        <taxon>Maltschvirus</taxon>
        <taxon>Maltschvirus maltsch</taxon>
    </lineage>
</organism>
<proteinExistence type="predicted"/>